<keyword evidence="3" id="KW-1185">Reference proteome</keyword>
<dbReference type="RefSeq" id="WP_171711569.1">
    <property type="nucleotide sequence ID" value="NZ_JAAVLW010000006.1"/>
</dbReference>
<dbReference type="Proteomes" id="UP000528734">
    <property type="component" value="Unassembled WGS sequence"/>
</dbReference>
<gene>
    <name evidence="2" type="ORF">HCN50_20960</name>
</gene>
<proteinExistence type="predicted"/>
<feature type="transmembrane region" description="Helical" evidence="1">
    <location>
        <begin position="27"/>
        <end position="46"/>
    </location>
</feature>
<evidence type="ECO:0000256" key="1">
    <source>
        <dbReference type="SAM" id="Phobius"/>
    </source>
</evidence>
<organism evidence="2 3">
    <name type="scientific">Bradyrhizobium archetypum</name>
    <dbReference type="NCBI Taxonomy" id="2721160"/>
    <lineage>
        <taxon>Bacteria</taxon>
        <taxon>Pseudomonadati</taxon>
        <taxon>Pseudomonadota</taxon>
        <taxon>Alphaproteobacteria</taxon>
        <taxon>Hyphomicrobiales</taxon>
        <taxon>Nitrobacteraceae</taxon>
        <taxon>Bradyrhizobium</taxon>
    </lineage>
</organism>
<evidence type="ECO:0000313" key="3">
    <source>
        <dbReference type="Proteomes" id="UP000528734"/>
    </source>
</evidence>
<reference evidence="2 3" key="1">
    <citation type="submission" date="2020-03" db="EMBL/GenBank/DDBJ databases">
        <title>Bradyrhizobium diversity isolated from nodules of Muelleranthus trifoliolatus.</title>
        <authorList>
            <person name="Klepa M."/>
            <person name="Helene L."/>
            <person name="Hungria M."/>
        </authorList>
    </citation>
    <scope>NUCLEOTIDE SEQUENCE [LARGE SCALE GENOMIC DNA]</scope>
    <source>
        <strain evidence="2 3">WSM 1744</strain>
    </source>
</reference>
<dbReference type="EMBL" id="JAAVLW010000006">
    <property type="protein sequence ID" value="NOJ48695.1"/>
    <property type="molecule type" value="Genomic_DNA"/>
</dbReference>
<keyword evidence="1" id="KW-0812">Transmembrane</keyword>
<protein>
    <submittedName>
        <fullName evidence="2">Uncharacterized protein</fullName>
    </submittedName>
</protein>
<keyword evidence="1" id="KW-0472">Membrane</keyword>
<sequence length="47" mass="5596">MMAERVDCRALVQHDRSLSHRKLRNRIIFGNAIAWIAMIVLIRLLFF</sequence>
<accession>A0A7Y4H703</accession>
<comment type="caution">
    <text evidence="2">The sequence shown here is derived from an EMBL/GenBank/DDBJ whole genome shotgun (WGS) entry which is preliminary data.</text>
</comment>
<name>A0A7Y4H703_9BRAD</name>
<evidence type="ECO:0000313" key="2">
    <source>
        <dbReference type="EMBL" id="NOJ48695.1"/>
    </source>
</evidence>
<dbReference type="AlphaFoldDB" id="A0A7Y4H703"/>
<keyword evidence="1" id="KW-1133">Transmembrane helix</keyword>